<name>A0A6M3MC29_9ZZZZ</name>
<sequence>MLYVFTNRRRAKDTIMLLADKYGTDDTTVFVREGLVYVDISDNTPDINLIMHYAEPCQGGIEGFLKLEEIEELYKGEGIRKFRV</sequence>
<organism evidence="1">
    <name type="scientific">viral metagenome</name>
    <dbReference type="NCBI Taxonomy" id="1070528"/>
    <lineage>
        <taxon>unclassified sequences</taxon>
        <taxon>metagenomes</taxon>
        <taxon>organismal metagenomes</taxon>
    </lineage>
</organism>
<evidence type="ECO:0000313" key="1">
    <source>
        <dbReference type="EMBL" id="QJB02806.1"/>
    </source>
</evidence>
<dbReference type="AlphaFoldDB" id="A0A6M3MC29"/>
<accession>A0A6M3MC29</accession>
<gene>
    <name evidence="1" type="ORF">MM171B01064_0007</name>
</gene>
<reference evidence="1" key="1">
    <citation type="submission" date="2020-03" db="EMBL/GenBank/DDBJ databases">
        <title>The deep terrestrial virosphere.</title>
        <authorList>
            <person name="Holmfeldt K."/>
            <person name="Nilsson E."/>
            <person name="Simone D."/>
            <person name="Lopez-Fernandez M."/>
            <person name="Wu X."/>
            <person name="de Brujin I."/>
            <person name="Lundin D."/>
            <person name="Andersson A."/>
            <person name="Bertilsson S."/>
            <person name="Dopson M."/>
        </authorList>
    </citation>
    <scope>NUCLEOTIDE SEQUENCE</scope>
    <source>
        <strain evidence="1">MM171B01064</strain>
    </source>
</reference>
<protein>
    <submittedName>
        <fullName evidence="1">Uncharacterized protein</fullName>
    </submittedName>
</protein>
<proteinExistence type="predicted"/>
<dbReference type="EMBL" id="MT143808">
    <property type="protein sequence ID" value="QJB02806.1"/>
    <property type="molecule type" value="Genomic_DNA"/>
</dbReference>